<evidence type="ECO:0000313" key="3">
    <source>
        <dbReference type="EMBL" id="MCU7550352.1"/>
    </source>
</evidence>
<evidence type="ECO:0000256" key="1">
    <source>
        <dbReference type="SAM" id="Phobius"/>
    </source>
</evidence>
<evidence type="ECO:0000313" key="4">
    <source>
        <dbReference type="Proteomes" id="UP001155483"/>
    </source>
</evidence>
<gene>
    <name evidence="3" type="ORF">OCK74_14615</name>
</gene>
<feature type="transmembrane region" description="Helical" evidence="1">
    <location>
        <begin position="269"/>
        <end position="291"/>
    </location>
</feature>
<dbReference type="InterPro" id="IPR029044">
    <property type="entry name" value="Nucleotide-diphossugar_trans"/>
</dbReference>
<keyword evidence="1" id="KW-0472">Membrane</keyword>
<feature type="transmembrane region" description="Helical" evidence="1">
    <location>
        <begin position="311"/>
        <end position="327"/>
    </location>
</feature>
<evidence type="ECO:0000259" key="2">
    <source>
        <dbReference type="Pfam" id="PF00535"/>
    </source>
</evidence>
<dbReference type="PANTHER" id="PTHR43179:SF7">
    <property type="entry name" value="RHAMNOSYLTRANSFERASE WBBL"/>
    <property type="match status" value="1"/>
</dbReference>
<keyword evidence="4" id="KW-1185">Reference proteome</keyword>
<name>A0A9X2XXG5_9BACT</name>
<dbReference type="Proteomes" id="UP001155483">
    <property type="component" value="Unassembled WGS sequence"/>
</dbReference>
<reference evidence="3" key="1">
    <citation type="submission" date="2022-09" db="EMBL/GenBank/DDBJ databases">
        <authorList>
            <person name="Yuan C."/>
            <person name="Ke Z."/>
        </authorList>
    </citation>
    <scope>NUCLEOTIDE SEQUENCE</scope>
    <source>
        <strain evidence="3">LB-8</strain>
    </source>
</reference>
<dbReference type="EMBL" id="JAOTIF010000011">
    <property type="protein sequence ID" value="MCU7550352.1"/>
    <property type="molecule type" value="Genomic_DNA"/>
</dbReference>
<dbReference type="CDD" id="cd04186">
    <property type="entry name" value="GT_2_like_c"/>
    <property type="match status" value="1"/>
</dbReference>
<dbReference type="SUPFAM" id="SSF53448">
    <property type="entry name" value="Nucleotide-diphospho-sugar transferases"/>
    <property type="match status" value="1"/>
</dbReference>
<dbReference type="InterPro" id="IPR001173">
    <property type="entry name" value="Glyco_trans_2-like"/>
</dbReference>
<organism evidence="3 4">
    <name type="scientific">Paraflavisolibacter caeni</name>
    <dbReference type="NCBI Taxonomy" id="2982496"/>
    <lineage>
        <taxon>Bacteria</taxon>
        <taxon>Pseudomonadati</taxon>
        <taxon>Bacteroidota</taxon>
        <taxon>Chitinophagia</taxon>
        <taxon>Chitinophagales</taxon>
        <taxon>Chitinophagaceae</taxon>
        <taxon>Paraflavisolibacter</taxon>
    </lineage>
</organism>
<comment type="caution">
    <text evidence="3">The sequence shown here is derived from an EMBL/GenBank/DDBJ whole genome shotgun (WGS) entry which is preliminary data.</text>
</comment>
<dbReference type="Gene3D" id="3.90.550.10">
    <property type="entry name" value="Spore Coat Polysaccharide Biosynthesis Protein SpsA, Chain A"/>
    <property type="match status" value="1"/>
</dbReference>
<feature type="domain" description="Glycosyltransferase 2-like" evidence="2">
    <location>
        <begin position="4"/>
        <end position="138"/>
    </location>
</feature>
<dbReference type="RefSeq" id="WP_279297789.1">
    <property type="nucleotide sequence ID" value="NZ_JAOTIF010000011.1"/>
</dbReference>
<protein>
    <submittedName>
        <fullName evidence="3">Glycosyltransferase family 2 protein</fullName>
    </submittedName>
</protein>
<proteinExistence type="predicted"/>
<keyword evidence="1" id="KW-1133">Transmembrane helix</keyword>
<reference evidence="3" key="2">
    <citation type="submission" date="2023-04" db="EMBL/GenBank/DDBJ databases">
        <title>Paracnuella aquatica gen. nov., sp. nov., a member of the family Chitinophagaceae isolated from a hot spring.</title>
        <authorList>
            <person name="Wang C."/>
        </authorList>
    </citation>
    <scope>NUCLEOTIDE SEQUENCE</scope>
    <source>
        <strain evidence="3">LB-8</strain>
    </source>
</reference>
<dbReference type="AlphaFoldDB" id="A0A9X2XXG5"/>
<sequence>MKLSIIIINYKSAHHVLNCIESVYKETARHTFEIIVVDNNSGDDSEEKIRSAFPGIIWLQTGYNAGFARANNEGIKIAKGENILLLNADTIVQGGALDKTIDLFEQDQEAVACGVQLLNPDGTHQISGAHFIKGSLNFLLPLPYLGRFIRYMGYRLGSKVPSVQTVSDKVEVDWVVGAFLMVRRDVLPSSGLLDSDFFMYAEEIEWCSRLRKNGKLYLYEEPKVIHLGGGTSGDYYETEENENSKNLWNKKGRQILVSQFVRVRKQHGILWFLIIWAIFIFEIPIFIFGLLLEKILKGGKSRFSWQNVGGYIQNMVILMRYFFRILLNKPFFYKVY</sequence>
<accession>A0A9X2XXG5</accession>
<keyword evidence="1" id="KW-0812">Transmembrane</keyword>
<dbReference type="PANTHER" id="PTHR43179">
    <property type="entry name" value="RHAMNOSYLTRANSFERASE WBBL"/>
    <property type="match status" value="1"/>
</dbReference>
<dbReference type="Pfam" id="PF00535">
    <property type="entry name" value="Glycos_transf_2"/>
    <property type="match status" value="1"/>
</dbReference>